<sequence>MRQLVSIKHKLYAPLKKIDLTAVPLMTVGAVLVFLLGKNKVISPFADDYIFTTDGNIKNEFAVYFALVGANAALSIYTSARTIFNDWQLRKAHYANPENRLQEIGAQISEGTQLLTGPVELEENSNECKWEARPALGAFFEKHPLLWHGVSTLLRTTGVILISTATMSPPFLERVVDLIKDNLSFSMEEQTIFYGSYAAFEVLTLLLNWVNYHEMQMPLKLFLKEGENNARLRECKSALFSLLHNDQPVPEPNVEASRGCSIM</sequence>
<feature type="transmembrane region" description="Helical" evidence="1">
    <location>
        <begin position="192"/>
        <end position="210"/>
    </location>
</feature>
<organism evidence="2 3">
    <name type="scientific">Coxiella burnetii (strain Dugway 5J108-111)</name>
    <dbReference type="NCBI Taxonomy" id="434922"/>
    <lineage>
        <taxon>Bacteria</taxon>
        <taxon>Pseudomonadati</taxon>
        <taxon>Pseudomonadota</taxon>
        <taxon>Gammaproteobacteria</taxon>
        <taxon>Legionellales</taxon>
        <taxon>Coxiellaceae</taxon>
        <taxon>Coxiella</taxon>
    </lineage>
</organism>
<dbReference type="KEGG" id="cbd:CBUD_2029"/>
<dbReference type="AlphaFoldDB" id="A9KGU8"/>
<proteinExistence type="predicted"/>
<dbReference type="EMBL" id="CP000733">
    <property type="protein sequence ID" value="ABS76891.1"/>
    <property type="molecule type" value="Genomic_DNA"/>
</dbReference>
<keyword evidence="1" id="KW-0472">Membrane</keyword>
<dbReference type="Proteomes" id="UP000008555">
    <property type="component" value="Chromosome"/>
</dbReference>
<evidence type="ECO:0000313" key="2">
    <source>
        <dbReference type="EMBL" id="ABS76891.1"/>
    </source>
</evidence>
<reference evidence="2 3" key="1">
    <citation type="journal article" date="2009" name="Infect. Immun.">
        <title>Comparative genomics reveal extensive transposon-mediated genomic plasticity and diversity among potential effector proteins within the genus Coxiella.</title>
        <authorList>
            <person name="Beare P.A."/>
            <person name="Unsworth N."/>
            <person name="Andoh M."/>
            <person name="Voth D.E."/>
            <person name="Omsland A."/>
            <person name="Gilk S.D."/>
            <person name="Williams K.P."/>
            <person name="Sobral B.W."/>
            <person name="Kupko J.J.III."/>
            <person name="Porcella S.F."/>
            <person name="Samuel J.E."/>
            <person name="Heinzen R.A."/>
        </authorList>
    </citation>
    <scope>NUCLEOTIDE SEQUENCE [LARGE SCALE GENOMIC DNA]</scope>
    <source>
        <strain evidence="2 3">Dugway 5J108-111</strain>
    </source>
</reference>
<evidence type="ECO:0000256" key="1">
    <source>
        <dbReference type="SAM" id="Phobius"/>
    </source>
</evidence>
<dbReference type="RefSeq" id="WP_010957363.1">
    <property type="nucleotide sequence ID" value="NC_009727.1"/>
</dbReference>
<gene>
    <name evidence="2" type="ordered locus">CBUD_2029</name>
</gene>
<keyword evidence="1" id="KW-0812">Transmembrane</keyword>
<accession>A9KGU8</accession>
<keyword evidence="1" id="KW-1133">Transmembrane helix</keyword>
<dbReference type="HOGENOM" id="CLU_1056541_0_0_6"/>
<feature type="transmembrane region" description="Helical" evidence="1">
    <location>
        <begin position="152"/>
        <end position="172"/>
    </location>
</feature>
<protein>
    <submittedName>
        <fullName evidence="2">Hypothetical membrane spanning protein</fullName>
    </submittedName>
</protein>
<feature type="transmembrane region" description="Helical" evidence="1">
    <location>
        <begin position="61"/>
        <end position="80"/>
    </location>
</feature>
<evidence type="ECO:0000313" key="3">
    <source>
        <dbReference type="Proteomes" id="UP000008555"/>
    </source>
</evidence>
<feature type="transmembrane region" description="Helical" evidence="1">
    <location>
        <begin position="20"/>
        <end position="37"/>
    </location>
</feature>
<name>A9KGU8_COXBN</name>